<evidence type="ECO:0000313" key="3">
    <source>
        <dbReference type="Proteomes" id="UP001231362"/>
    </source>
</evidence>
<name>A0ABT9V656_9BACL</name>
<organism evidence="2 3">
    <name type="scientific">Anoxybacillus andreesenii</name>
    <dbReference type="NCBI Taxonomy" id="1325932"/>
    <lineage>
        <taxon>Bacteria</taxon>
        <taxon>Bacillati</taxon>
        <taxon>Bacillota</taxon>
        <taxon>Bacilli</taxon>
        <taxon>Bacillales</taxon>
        <taxon>Anoxybacillaceae</taxon>
        <taxon>Anoxybacillus</taxon>
    </lineage>
</organism>
<dbReference type="Pfam" id="PF09581">
    <property type="entry name" value="Spore_III_AF"/>
    <property type="match status" value="1"/>
</dbReference>
<sequence length="205" mass="22983">MDFITEWVTNIIIFVLIATIIDLLLPNTSMQKYTKMVAGLLLIAIILSPILKLLSNDLESALASIPAMQTKGEDKMENLIDLHKKEIQASTRAYILEETAVQLEANVEEELMEQYGYVITDIEFMVDENSPGDFLESLQSVIVRLGQHEAEAQAVEVVKKVEINTNEPPPSVQQAKESKRIASLLSEKWDVEEEKIQIVVEGGSR</sequence>
<evidence type="ECO:0000313" key="2">
    <source>
        <dbReference type="EMBL" id="MDQ0156431.1"/>
    </source>
</evidence>
<keyword evidence="1" id="KW-0472">Membrane</keyword>
<gene>
    <name evidence="2" type="ORF">J2S07_002751</name>
</gene>
<dbReference type="RefSeq" id="WP_307150939.1">
    <property type="nucleotide sequence ID" value="NZ_JAUSTU010000012.1"/>
</dbReference>
<reference evidence="2 3" key="1">
    <citation type="submission" date="2023-07" db="EMBL/GenBank/DDBJ databases">
        <title>Genomic Encyclopedia of Type Strains, Phase IV (KMG-IV): sequencing the most valuable type-strain genomes for metagenomic binning, comparative biology and taxonomic classification.</title>
        <authorList>
            <person name="Goeker M."/>
        </authorList>
    </citation>
    <scope>NUCLEOTIDE SEQUENCE [LARGE SCALE GENOMIC DNA]</scope>
    <source>
        <strain evidence="2 3">DSM 23948</strain>
    </source>
</reference>
<keyword evidence="1" id="KW-0812">Transmembrane</keyword>
<comment type="caution">
    <text evidence="2">The sequence shown here is derived from an EMBL/GenBank/DDBJ whole genome shotgun (WGS) entry which is preliminary data.</text>
</comment>
<protein>
    <submittedName>
        <fullName evidence="2">Stage III sporulation protein AF</fullName>
    </submittedName>
</protein>
<feature type="transmembrane region" description="Helical" evidence="1">
    <location>
        <begin position="6"/>
        <end position="25"/>
    </location>
</feature>
<keyword evidence="3" id="KW-1185">Reference proteome</keyword>
<keyword evidence="1" id="KW-1133">Transmembrane helix</keyword>
<dbReference type="Proteomes" id="UP001231362">
    <property type="component" value="Unassembled WGS sequence"/>
</dbReference>
<proteinExistence type="predicted"/>
<feature type="transmembrane region" description="Helical" evidence="1">
    <location>
        <begin position="37"/>
        <end position="55"/>
    </location>
</feature>
<dbReference type="InterPro" id="IPR014245">
    <property type="entry name" value="Spore_III_AF"/>
</dbReference>
<dbReference type="EMBL" id="JAUSTU010000012">
    <property type="protein sequence ID" value="MDQ0156431.1"/>
    <property type="molecule type" value="Genomic_DNA"/>
</dbReference>
<accession>A0ABT9V656</accession>
<dbReference type="NCBIfam" id="TIGR02896">
    <property type="entry name" value="spore_III_AF"/>
    <property type="match status" value="1"/>
</dbReference>
<evidence type="ECO:0000256" key="1">
    <source>
        <dbReference type="SAM" id="Phobius"/>
    </source>
</evidence>